<evidence type="ECO:0000313" key="7">
    <source>
        <dbReference type="EMBL" id="RXJ60806.1"/>
    </source>
</evidence>
<keyword evidence="4" id="KW-1015">Disulfide bond</keyword>
<comment type="similarity">
    <text evidence="1">Belongs to the thioredoxin family. DsbA subfamily.</text>
</comment>
<organism evidence="7 8">
    <name type="scientific">Candidatus Marinarcus aquaticus</name>
    <dbReference type="NCBI Taxonomy" id="2044504"/>
    <lineage>
        <taxon>Bacteria</taxon>
        <taxon>Pseudomonadati</taxon>
        <taxon>Campylobacterota</taxon>
        <taxon>Epsilonproteobacteria</taxon>
        <taxon>Campylobacterales</taxon>
        <taxon>Arcobacteraceae</taxon>
        <taxon>Candidatus Marinarcus</taxon>
    </lineage>
</organism>
<evidence type="ECO:0000256" key="5">
    <source>
        <dbReference type="ARBA" id="ARBA00023284"/>
    </source>
</evidence>
<dbReference type="GO" id="GO:0016491">
    <property type="term" value="F:oxidoreductase activity"/>
    <property type="evidence" value="ECO:0007669"/>
    <property type="project" value="UniProtKB-KW"/>
</dbReference>
<evidence type="ECO:0000256" key="4">
    <source>
        <dbReference type="ARBA" id="ARBA00023157"/>
    </source>
</evidence>
<dbReference type="Gene3D" id="3.40.30.10">
    <property type="entry name" value="Glutaredoxin"/>
    <property type="match status" value="1"/>
</dbReference>
<dbReference type="PROSITE" id="PS51352">
    <property type="entry name" value="THIOREDOXIN_2"/>
    <property type="match status" value="1"/>
</dbReference>
<evidence type="ECO:0000259" key="6">
    <source>
        <dbReference type="PROSITE" id="PS51352"/>
    </source>
</evidence>
<sequence length="217" mass="24494">MKNKSVVIFALVSAIAIFVAATLAYNKVKSDKKEELAVTDPNAVPYVREHSMSLGKNEKNITVVEFLDPECESCAMFSSVVNKVLYDYGDEIKFVVRYLPNHRNSAYVVRILEAARVQGKYKETLQAVFDSQPQWANHNNPQLHLIWSALVNVDGLNLEQLKADMNNDTCETIMQLDIEDANTLGVRGTPTIFVNGKELETLSYPAFKMLLENEIYK</sequence>
<evidence type="ECO:0000256" key="1">
    <source>
        <dbReference type="ARBA" id="ARBA00005791"/>
    </source>
</evidence>
<dbReference type="PANTHER" id="PTHR13887:SF14">
    <property type="entry name" value="DISULFIDE BOND FORMATION PROTEIN D"/>
    <property type="match status" value="1"/>
</dbReference>
<accession>A0A4Q0XTP9</accession>
<dbReference type="AlphaFoldDB" id="A0A4Q0XTP9"/>
<dbReference type="InterPro" id="IPR036249">
    <property type="entry name" value="Thioredoxin-like_sf"/>
</dbReference>
<dbReference type="OrthoDB" id="9784686at2"/>
<dbReference type="InterPro" id="IPR013766">
    <property type="entry name" value="Thioredoxin_domain"/>
</dbReference>
<comment type="caution">
    <text evidence="7">The sequence shown here is derived from an EMBL/GenBank/DDBJ whole genome shotgun (WGS) entry which is preliminary data.</text>
</comment>
<proteinExistence type="inferred from homology"/>
<gene>
    <name evidence="7" type="ORF">CRV04_01985</name>
</gene>
<dbReference type="SUPFAM" id="SSF52833">
    <property type="entry name" value="Thioredoxin-like"/>
    <property type="match status" value="1"/>
</dbReference>
<evidence type="ECO:0000256" key="3">
    <source>
        <dbReference type="ARBA" id="ARBA00023002"/>
    </source>
</evidence>
<dbReference type="RefSeq" id="WP_128994941.1">
    <property type="nucleotide sequence ID" value="NZ_PDKN01000001.1"/>
</dbReference>
<keyword evidence="2" id="KW-0732">Signal</keyword>
<keyword evidence="8" id="KW-1185">Reference proteome</keyword>
<protein>
    <submittedName>
        <fullName evidence="7">Disulfide bond formation protein DsbA</fullName>
    </submittedName>
</protein>
<dbReference type="InterPro" id="IPR012336">
    <property type="entry name" value="Thioredoxin-like_fold"/>
</dbReference>
<name>A0A4Q0XTP9_9BACT</name>
<evidence type="ECO:0000256" key="2">
    <source>
        <dbReference type="ARBA" id="ARBA00022729"/>
    </source>
</evidence>
<dbReference type="Pfam" id="PF13462">
    <property type="entry name" value="Thioredoxin_4"/>
    <property type="match status" value="1"/>
</dbReference>
<dbReference type="Proteomes" id="UP000290657">
    <property type="component" value="Unassembled WGS sequence"/>
</dbReference>
<keyword evidence="5" id="KW-0676">Redox-active center</keyword>
<reference evidence="7 8" key="1">
    <citation type="submission" date="2017-10" db="EMBL/GenBank/DDBJ databases">
        <title>Genomics of the genus Arcobacter.</title>
        <authorList>
            <person name="Perez-Cataluna A."/>
            <person name="Figueras M.J."/>
        </authorList>
    </citation>
    <scope>NUCLEOTIDE SEQUENCE [LARGE SCALE GENOMIC DNA]</scope>
    <source>
        <strain evidence="7 8">CECT 8987</strain>
    </source>
</reference>
<keyword evidence="3" id="KW-0560">Oxidoreductase</keyword>
<dbReference type="EMBL" id="PDKN01000001">
    <property type="protein sequence ID" value="RXJ60806.1"/>
    <property type="molecule type" value="Genomic_DNA"/>
</dbReference>
<dbReference type="PANTHER" id="PTHR13887">
    <property type="entry name" value="GLUTATHIONE S-TRANSFERASE KAPPA"/>
    <property type="match status" value="1"/>
</dbReference>
<feature type="domain" description="Thioredoxin" evidence="6">
    <location>
        <begin position="27"/>
        <end position="166"/>
    </location>
</feature>
<evidence type="ECO:0000313" key="8">
    <source>
        <dbReference type="Proteomes" id="UP000290657"/>
    </source>
</evidence>